<keyword evidence="4" id="KW-0964">Secreted</keyword>
<dbReference type="GO" id="GO:0070492">
    <property type="term" value="F:oligosaccharide binding"/>
    <property type="evidence" value="ECO:0007669"/>
    <property type="project" value="TreeGrafter"/>
</dbReference>
<dbReference type="GO" id="GO:0012505">
    <property type="term" value="C:endomembrane system"/>
    <property type="evidence" value="ECO:0007669"/>
    <property type="project" value="TreeGrafter"/>
</dbReference>
<dbReference type="GO" id="GO:0005576">
    <property type="term" value="C:extracellular region"/>
    <property type="evidence" value="ECO:0007669"/>
    <property type="project" value="UniProtKB-SubCell"/>
</dbReference>
<dbReference type="GO" id="GO:0005764">
    <property type="term" value="C:lysosome"/>
    <property type="evidence" value="ECO:0007669"/>
    <property type="project" value="UniProtKB-SubCell"/>
</dbReference>
<reference evidence="10" key="2">
    <citation type="journal article" date="2023" name="Commun. Biol.">
        <title>Intrasexual cuticular hydrocarbon dimorphism in a wasp sheds light on hydrocarbon biosynthesis genes in Hymenoptera.</title>
        <authorList>
            <person name="Moris V.C."/>
            <person name="Podsiadlowski L."/>
            <person name="Martin S."/>
            <person name="Oeyen J.P."/>
            <person name="Donath A."/>
            <person name="Petersen M."/>
            <person name="Wilbrandt J."/>
            <person name="Misof B."/>
            <person name="Liedtke D."/>
            <person name="Thamm M."/>
            <person name="Scheiner R."/>
            <person name="Schmitt T."/>
            <person name="Niehuis O."/>
        </authorList>
    </citation>
    <scope>NUCLEOTIDE SEQUENCE</scope>
    <source>
        <strain evidence="10">GBR_01_08_01A</strain>
    </source>
</reference>
<dbReference type="PROSITE" id="PS51910">
    <property type="entry name" value="GH18_2"/>
    <property type="match status" value="1"/>
</dbReference>
<name>A0AAD9RK32_9HYME</name>
<dbReference type="SMART" id="SM00636">
    <property type="entry name" value="Glyco_18"/>
    <property type="match status" value="1"/>
</dbReference>
<comment type="subcellular location">
    <subcellularLocation>
        <location evidence="1">Lysosome</location>
    </subcellularLocation>
    <subcellularLocation>
        <location evidence="2">Secreted</location>
    </subcellularLocation>
</comment>
<comment type="similarity">
    <text evidence="3">Belongs to the glycosyl hydrolase 18 family.</text>
</comment>
<feature type="signal peptide" evidence="8">
    <location>
        <begin position="1"/>
        <end position="19"/>
    </location>
</feature>
<evidence type="ECO:0000256" key="8">
    <source>
        <dbReference type="SAM" id="SignalP"/>
    </source>
</evidence>
<dbReference type="Proteomes" id="UP001258017">
    <property type="component" value="Unassembled WGS sequence"/>
</dbReference>
<accession>A0AAD9RK32</accession>
<evidence type="ECO:0000256" key="3">
    <source>
        <dbReference type="ARBA" id="ARBA00009336"/>
    </source>
</evidence>
<dbReference type="Gene3D" id="3.20.20.80">
    <property type="entry name" value="Glycosidases"/>
    <property type="match status" value="1"/>
</dbReference>
<dbReference type="FunFam" id="3.10.50.10:FF:000002">
    <property type="entry name" value="Chitinase domain-containing protein 1"/>
    <property type="match status" value="1"/>
</dbReference>
<evidence type="ECO:0000256" key="4">
    <source>
        <dbReference type="ARBA" id="ARBA00022525"/>
    </source>
</evidence>
<gene>
    <name evidence="10" type="ORF">KPH14_005984</name>
</gene>
<dbReference type="EMBL" id="JAIFRP010000045">
    <property type="protein sequence ID" value="KAK2580915.1"/>
    <property type="molecule type" value="Genomic_DNA"/>
</dbReference>
<dbReference type="Pfam" id="PF00704">
    <property type="entry name" value="Glyco_hydro_18"/>
    <property type="match status" value="1"/>
</dbReference>
<evidence type="ECO:0000256" key="2">
    <source>
        <dbReference type="ARBA" id="ARBA00004613"/>
    </source>
</evidence>
<dbReference type="InterPro" id="IPR029070">
    <property type="entry name" value="Chitinase_insertion_sf"/>
</dbReference>
<dbReference type="PANTHER" id="PTHR46066">
    <property type="entry name" value="CHITINASE DOMAIN-CONTAINING PROTEIN 1 FAMILY MEMBER"/>
    <property type="match status" value="1"/>
</dbReference>
<feature type="domain" description="GH18" evidence="9">
    <location>
        <begin position="83"/>
        <end position="397"/>
    </location>
</feature>
<organism evidence="10 11">
    <name type="scientific">Odynerus spinipes</name>
    <dbReference type="NCBI Taxonomy" id="1348599"/>
    <lineage>
        <taxon>Eukaryota</taxon>
        <taxon>Metazoa</taxon>
        <taxon>Ecdysozoa</taxon>
        <taxon>Arthropoda</taxon>
        <taxon>Hexapoda</taxon>
        <taxon>Insecta</taxon>
        <taxon>Pterygota</taxon>
        <taxon>Neoptera</taxon>
        <taxon>Endopterygota</taxon>
        <taxon>Hymenoptera</taxon>
        <taxon>Apocrita</taxon>
        <taxon>Aculeata</taxon>
        <taxon>Vespoidea</taxon>
        <taxon>Vespidae</taxon>
        <taxon>Eumeninae</taxon>
        <taxon>Odynerus</taxon>
    </lineage>
</organism>
<evidence type="ECO:0000256" key="7">
    <source>
        <dbReference type="ARBA" id="ARBA00040976"/>
    </source>
</evidence>
<evidence type="ECO:0000256" key="6">
    <source>
        <dbReference type="ARBA" id="ARBA00023228"/>
    </source>
</evidence>
<dbReference type="CDD" id="cd02876">
    <property type="entry name" value="GH18_SI-CLP"/>
    <property type="match status" value="1"/>
</dbReference>
<dbReference type="InterPro" id="IPR011583">
    <property type="entry name" value="Chitinase_II/V-like_cat"/>
</dbReference>
<feature type="chain" id="PRO_5042174853" description="Chitinase domain-containing protein 1" evidence="8">
    <location>
        <begin position="20"/>
        <end position="397"/>
    </location>
</feature>
<dbReference type="GO" id="GO:0005975">
    <property type="term" value="P:carbohydrate metabolic process"/>
    <property type="evidence" value="ECO:0007669"/>
    <property type="project" value="InterPro"/>
</dbReference>
<reference evidence="10" key="1">
    <citation type="submission" date="2021-08" db="EMBL/GenBank/DDBJ databases">
        <authorList>
            <person name="Misof B."/>
            <person name="Oliver O."/>
            <person name="Podsiadlowski L."/>
            <person name="Donath A."/>
            <person name="Peters R."/>
            <person name="Mayer C."/>
            <person name="Rust J."/>
            <person name="Gunkel S."/>
            <person name="Lesny P."/>
            <person name="Martin S."/>
            <person name="Oeyen J.P."/>
            <person name="Petersen M."/>
            <person name="Panagiotis P."/>
            <person name="Wilbrandt J."/>
            <person name="Tanja T."/>
        </authorList>
    </citation>
    <scope>NUCLEOTIDE SEQUENCE</scope>
    <source>
        <strain evidence="10">GBR_01_08_01A</strain>
        <tissue evidence="10">Thorax + abdomen</tissue>
    </source>
</reference>
<evidence type="ECO:0000313" key="10">
    <source>
        <dbReference type="EMBL" id="KAK2580915.1"/>
    </source>
</evidence>
<proteinExistence type="inferred from homology"/>
<dbReference type="AlphaFoldDB" id="A0AAD9RK32"/>
<keyword evidence="5 8" id="KW-0732">Signal</keyword>
<dbReference type="SUPFAM" id="SSF51445">
    <property type="entry name" value="(Trans)glycosidases"/>
    <property type="match status" value="1"/>
</dbReference>
<keyword evidence="11" id="KW-1185">Reference proteome</keyword>
<evidence type="ECO:0000256" key="1">
    <source>
        <dbReference type="ARBA" id="ARBA00004371"/>
    </source>
</evidence>
<dbReference type="InterPro" id="IPR017853">
    <property type="entry name" value="GH"/>
</dbReference>
<dbReference type="Gene3D" id="3.10.50.10">
    <property type="match status" value="1"/>
</dbReference>
<dbReference type="GO" id="GO:0008061">
    <property type="term" value="F:chitin binding"/>
    <property type="evidence" value="ECO:0007669"/>
    <property type="project" value="InterPro"/>
</dbReference>
<evidence type="ECO:0000259" key="9">
    <source>
        <dbReference type="PROSITE" id="PS51910"/>
    </source>
</evidence>
<protein>
    <recommendedName>
        <fullName evidence="7">Chitinase domain-containing protein 1</fullName>
    </recommendedName>
</protein>
<evidence type="ECO:0000256" key="5">
    <source>
        <dbReference type="ARBA" id="ARBA00022729"/>
    </source>
</evidence>
<dbReference type="InterPro" id="IPR001223">
    <property type="entry name" value="Glyco_hydro18_cat"/>
</dbReference>
<evidence type="ECO:0000313" key="11">
    <source>
        <dbReference type="Proteomes" id="UP001258017"/>
    </source>
</evidence>
<dbReference type="PANTHER" id="PTHR46066:SF2">
    <property type="entry name" value="CHITINASE DOMAIN-CONTAINING PROTEIN 1"/>
    <property type="match status" value="1"/>
</dbReference>
<keyword evidence="6" id="KW-0458">Lysosome</keyword>
<sequence length="397" mass="45222">MNILILIVELLIVITLSKATLSPPTSTGNKKEKKDKGKIDIQKGPVNRDVFQRSLVIKDLKAVEIIKESGTYYTDTKRKRFSGEVLGYITPWNSHGYEISKIFHGKFTMVSPVWLSIPPSNTSTFQLPTHDVQKKWLKEMRAMNSESHSVKILPRVLFEHWSPDSIIELENNSYKQHQLVTVLSDTAKAFRFDGYVLEIWNQFLFTGVNVQIVLSLVKTISQKLKNNHLDVILAVPPSRGTKAQLFTRDQFNELAPHVKAFSLMTYDYSSVQRPGPNSPLAWAKQCIELLVPDQNDPRRAQILLGLNFYGYNYTPEGGGPILGSQYLKSLETFKGKIQWDDRSKEHFFEVKSSQGSGYIFYPTLYSIIHRLDLAAELGTGIAIWELGQGLNYFYDLL</sequence>
<comment type="caution">
    <text evidence="10">The sequence shown here is derived from an EMBL/GenBank/DDBJ whole genome shotgun (WGS) entry which is preliminary data.</text>
</comment>